<protein>
    <submittedName>
        <fullName evidence="1">Uncharacterized protein</fullName>
    </submittedName>
</protein>
<dbReference type="EMBL" id="GBRH01228994">
    <property type="protein sequence ID" value="JAD68901.1"/>
    <property type="molecule type" value="Transcribed_RNA"/>
</dbReference>
<reference evidence="1" key="2">
    <citation type="journal article" date="2015" name="Data Brief">
        <title>Shoot transcriptome of the giant reed, Arundo donax.</title>
        <authorList>
            <person name="Barrero R.A."/>
            <person name="Guerrero F.D."/>
            <person name="Moolhuijzen P."/>
            <person name="Goolsby J.A."/>
            <person name="Tidwell J."/>
            <person name="Bellgard S.E."/>
            <person name="Bellgard M.I."/>
        </authorList>
    </citation>
    <scope>NUCLEOTIDE SEQUENCE</scope>
    <source>
        <tissue evidence="1">Shoot tissue taken approximately 20 cm above the soil surface</tissue>
    </source>
</reference>
<organism evidence="1">
    <name type="scientific">Arundo donax</name>
    <name type="common">Giant reed</name>
    <name type="synonym">Donax arundinaceus</name>
    <dbReference type="NCBI Taxonomy" id="35708"/>
    <lineage>
        <taxon>Eukaryota</taxon>
        <taxon>Viridiplantae</taxon>
        <taxon>Streptophyta</taxon>
        <taxon>Embryophyta</taxon>
        <taxon>Tracheophyta</taxon>
        <taxon>Spermatophyta</taxon>
        <taxon>Magnoliopsida</taxon>
        <taxon>Liliopsida</taxon>
        <taxon>Poales</taxon>
        <taxon>Poaceae</taxon>
        <taxon>PACMAD clade</taxon>
        <taxon>Arundinoideae</taxon>
        <taxon>Arundineae</taxon>
        <taxon>Arundo</taxon>
    </lineage>
</organism>
<name>A0A0A9C000_ARUDO</name>
<dbReference type="AlphaFoldDB" id="A0A0A9C000"/>
<evidence type="ECO:0000313" key="1">
    <source>
        <dbReference type="EMBL" id="JAD68901.1"/>
    </source>
</evidence>
<accession>A0A0A9C000</accession>
<proteinExistence type="predicted"/>
<sequence>MYTIAALQRCRHKSTKRSKDVRDSSLTSTDPTKRMVAYTTERFYSV</sequence>
<reference evidence="1" key="1">
    <citation type="submission" date="2014-09" db="EMBL/GenBank/DDBJ databases">
        <authorList>
            <person name="Magalhaes I.L.F."/>
            <person name="Oliveira U."/>
            <person name="Santos F.R."/>
            <person name="Vidigal T.H.D.A."/>
            <person name="Brescovit A.D."/>
            <person name="Santos A.J."/>
        </authorList>
    </citation>
    <scope>NUCLEOTIDE SEQUENCE</scope>
    <source>
        <tissue evidence="1">Shoot tissue taken approximately 20 cm above the soil surface</tissue>
    </source>
</reference>